<dbReference type="PANTHER" id="PTHR12802">
    <property type="entry name" value="SWI/SNF COMPLEX-RELATED"/>
    <property type="match status" value="1"/>
</dbReference>
<evidence type="ECO:0000313" key="9">
    <source>
        <dbReference type="EMBL" id="CCA22632.1"/>
    </source>
</evidence>
<dbReference type="Gene3D" id="1.10.10.10">
    <property type="entry name" value="Winged helix-like DNA-binding domain superfamily/Winged helix DNA-binding domain"/>
    <property type="match status" value="1"/>
</dbReference>
<dbReference type="InterPro" id="IPR036388">
    <property type="entry name" value="WH-like_DNA-bd_sf"/>
</dbReference>
<dbReference type="PANTHER" id="PTHR12802:SF41">
    <property type="entry name" value="BRAHMA ASSOCIATED PROTEIN 155 KDA"/>
    <property type="match status" value="1"/>
</dbReference>
<accession>F0WMU7</accession>
<dbReference type="Pfam" id="PF00249">
    <property type="entry name" value="Myb_DNA-binding"/>
    <property type="match status" value="1"/>
</dbReference>
<feature type="compositionally biased region" description="Basic and acidic residues" evidence="5">
    <location>
        <begin position="410"/>
        <end position="426"/>
    </location>
</feature>
<protein>
    <submittedName>
        <fullName evidence="9">Uncharacterized protein AlNc14C161G7783</fullName>
    </submittedName>
</protein>
<evidence type="ECO:0000256" key="5">
    <source>
        <dbReference type="SAM" id="MobiDB-lite"/>
    </source>
</evidence>
<dbReference type="Gene3D" id="1.10.10.60">
    <property type="entry name" value="Homeodomain-like"/>
    <property type="match status" value="1"/>
</dbReference>
<keyword evidence="3" id="KW-0804">Transcription</keyword>
<dbReference type="PROSITE" id="PS51293">
    <property type="entry name" value="SANT"/>
    <property type="match status" value="1"/>
</dbReference>
<proteinExistence type="predicted"/>
<dbReference type="InterPro" id="IPR001005">
    <property type="entry name" value="SANT/Myb"/>
</dbReference>
<feature type="region of interest" description="Disordered" evidence="5">
    <location>
        <begin position="406"/>
        <end position="426"/>
    </location>
</feature>
<dbReference type="FunFam" id="1.10.10.10:FF:000020">
    <property type="entry name" value="SWI/SNF complex subunit SMARCC2 isoform c"/>
    <property type="match status" value="1"/>
</dbReference>
<keyword evidence="2" id="KW-0238">DNA-binding</keyword>
<feature type="domain" description="SANT" evidence="8">
    <location>
        <begin position="254"/>
        <end position="309"/>
    </location>
</feature>
<reference evidence="9" key="2">
    <citation type="submission" date="2011-02" db="EMBL/GenBank/DDBJ databases">
        <authorList>
            <person name="MacLean D."/>
        </authorList>
    </citation>
    <scope>NUCLEOTIDE SEQUENCE</scope>
</reference>
<feature type="domain" description="SWIRM" evidence="7">
    <location>
        <begin position="30"/>
        <end position="140"/>
    </location>
</feature>
<sequence>MVSSMHSVKELAKKEEFDANFEPTAPSETVPIPQCASWFSMESINPIEQRMLPEFFQLATDPPHLSSAMHSRTSSKTPQLYMKYRNYMINAYRQEPHIYLTATACRRNLAGDACAILRVHEFLTHWGLINFSVPPHQSPLYQTSYQVHGKSASALQTEENASFSAALCEICGSGSVEYQLSAEAKTKIFSMIKSVDASAVNATDQVKLQVNRFYVSDSGNGVFCGKPGSGICEQCLTSRQFPDGLDTSDFIRVREPSTWTLEEQEKLMQAVNQTSNMQECDWNAVALTVKTKSPDECMLHFLQLPLMDQLTSTADVPQQECTKGFPEEELNEPVRSLTMLMSQADPFVTKRASQAAIQAIYELHELKQTELSLHDVKREESITDEAGSSSFQDAVLSVQLASEASGVASYRHDPSHPKDNDQKNEPFVKTTVSVAEEVSKATSIAMLAVRAETLASKRDESIDGLLFELYKNQMEQFELKFQQLQVLEKSLEIDKHELAQARYDLYTHRLESHQKAQTD</sequence>
<dbReference type="PROSITE" id="PS50934">
    <property type="entry name" value="SWIRM"/>
    <property type="match status" value="1"/>
</dbReference>
<evidence type="ECO:0000256" key="2">
    <source>
        <dbReference type="ARBA" id="ARBA00023125"/>
    </source>
</evidence>
<gene>
    <name evidence="9" type="primary">AlNc14C161G7783</name>
    <name evidence="9" type="ORF">ALNC14_087750</name>
</gene>
<name>F0WMU7_9STRA</name>
<dbReference type="SMART" id="SM00717">
    <property type="entry name" value="SANT"/>
    <property type="match status" value="1"/>
</dbReference>
<keyword evidence="1" id="KW-0805">Transcription regulation</keyword>
<dbReference type="CDD" id="cd00167">
    <property type="entry name" value="SANT"/>
    <property type="match status" value="1"/>
</dbReference>
<reference evidence="9" key="1">
    <citation type="journal article" date="2011" name="PLoS Biol.">
        <title>Gene gain and loss during evolution of obligate parasitism in the white rust pathogen of Arabidopsis thaliana.</title>
        <authorList>
            <person name="Kemen E."/>
            <person name="Gardiner A."/>
            <person name="Schultz-Larsen T."/>
            <person name="Kemen A.C."/>
            <person name="Balmuth A.L."/>
            <person name="Robert-Seilaniantz A."/>
            <person name="Bailey K."/>
            <person name="Holub E."/>
            <person name="Studholme D.J."/>
            <person name="Maclean D."/>
            <person name="Jones J.D."/>
        </authorList>
    </citation>
    <scope>NUCLEOTIDE SEQUENCE</scope>
</reference>
<organism evidence="9">
    <name type="scientific">Albugo laibachii Nc14</name>
    <dbReference type="NCBI Taxonomy" id="890382"/>
    <lineage>
        <taxon>Eukaryota</taxon>
        <taxon>Sar</taxon>
        <taxon>Stramenopiles</taxon>
        <taxon>Oomycota</taxon>
        <taxon>Peronosporomycetes</taxon>
        <taxon>Albuginales</taxon>
        <taxon>Albuginaceae</taxon>
        <taxon>Albugo</taxon>
    </lineage>
</organism>
<dbReference type="EMBL" id="FR824206">
    <property type="protein sequence ID" value="CCA22632.1"/>
    <property type="molecule type" value="Genomic_DNA"/>
</dbReference>
<dbReference type="InterPro" id="IPR017884">
    <property type="entry name" value="SANT_dom"/>
</dbReference>
<evidence type="ECO:0000259" key="8">
    <source>
        <dbReference type="PROSITE" id="PS51293"/>
    </source>
</evidence>
<dbReference type="AlphaFoldDB" id="F0WMU7"/>
<evidence type="ECO:0000256" key="3">
    <source>
        <dbReference type="ARBA" id="ARBA00023163"/>
    </source>
</evidence>
<dbReference type="GO" id="GO:0003677">
    <property type="term" value="F:DNA binding"/>
    <property type="evidence" value="ECO:0007669"/>
    <property type="project" value="UniProtKB-KW"/>
</dbReference>
<evidence type="ECO:0000256" key="1">
    <source>
        <dbReference type="ARBA" id="ARBA00023015"/>
    </source>
</evidence>
<dbReference type="Pfam" id="PF16495">
    <property type="entry name" value="SWIRM-assoc_1"/>
    <property type="match status" value="1"/>
</dbReference>
<dbReference type="Pfam" id="PF04433">
    <property type="entry name" value="SWIRM"/>
    <property type="match status" value="1"/>
</dbReference>
<feature type="domain" description="Myb-like" evidence="6">
    <location>
        <begin position="257"/>
        <end position="305"/>
    </location>
</feature>
<evidence type="ECO:0000256" key="4">
    <source>
        <dbReference type="ARBA" id="ARBA00023242"/>
    </source>
</evidence>
<dbReference type="HOGENOM" id="CLU_039463_0_0_1"/>
<dbReference type="PROSITE" id="PS50090">
    <property type="entry name" value="MYB_LIKE"/>
    <property type="match status" value="1"/>
</dbReference>
<evidence type="ECO:0000259" key="6">
    <source>
        <dbReference type="PROSITE" id="PS50090"/>
    </source>
</evidence>
<dbReference type="GO" id="GO:0005634">
    <property type="term" value="C:nucleus"/>
    <property type="evidence" value="ECO:0007669"/>
    <property type="project" value="UniProtKB-ARBA"/>
</dbReference>
<evidence type="ECO:0000259" key="7">
    <source>
        <dbReference type="PROSITE" id="PS50934"/>
    </source>
</evidence>
<dbReference type="SUPFAM" id="SSF46689">
    <property type="entry name" value="Homeodomain-like"/>
    <property type="match status" value="2"/>
</dbReference>
<keyword evidence="4" id="KW-0539">Nucleus</keyword>
<dbReference type="InterPro" id="IPR032451">
    <property type="entry name" value="SMARCC_C"/>
</dbReference>
<dbReference type="InterPro" id="IPR009057">
    <property type="entry name" value="Homeodomain-like_sf"/>
</dbReference>
<dbReference type="InterPro" id="IPR007526">
    <property type="entry name" value="SWIRM"/>
</dbReference>